<evidence type="ECO:0000313" key="1">
    <source>
        <dbReference type="EMBL" id="KAL0127573.1"/>
    </source>
</evidence>
<dbReference type="EMBL" id="JADYXP020000003">
    <property type="protein sequence ID" value="KAL0127573.1"/>
    <property type="molecule type" value="Genomic_DNA"/>
</dbReference>
<accession>A0AAW2GHS7</accession>
<organism evidence="1 2">
    <name type="scientific">Cardiocondyla obscurior</name>
    <dbReference type="NCBI Taxonomy" id="286306"/>
    <lineage>
        <taxon>Eukaryota</taxon>
        <taxon>Metazoa</taxon>
        <taxon>Ecdysozoa</taxon>
        <taxon>Arthropoda</taxon>
        <taxon>Hexapoda</taxon>
        <taxon>Insecta</taxon>
        <taxon>Pterygota</taxon>
        <taxon>Neoptera</taxon>
        <taxon>Endopterygota</taxon>
        <taxon>Hymenoptera</taxon>
        <taxon>Apocrita</taxon>
        <taxon>Aculeata</taxon>
        <taxon>Formicoidea</taxon>
        <taxon>Formicidae</taxon>
        <taxon>Myrmicinae</taxon>
        <taxon>Cardiocondyla</taxon>
    </lineage>
</organism>
<dbReference type="AlphaFoldDB" id="A0AAW2GHS7"/>
<reference evidence="1 2" key="1">
    <citation type="submission" date="2023-03" db="EMBL/GenBank/DDBJ databases">
        <title>High recombination rates correlate with genetic variation in Cardiocondyla obscurior ants.</title>
        <authorList>
            <person name="Errbii M."/>
        </authorList>
    </citation>
    <scope>NUCLEOTIDE SEQUENCE [LARGE SCALE GENOMIC DNA]</scope>
    <source>
        <strain evidence="1">Alpha-2009</strain>
        <tissue evidence="1">Whole body</tissue>
    </source>
</reference>
<comment type="caution">
    <text evidence="1">The sequence shown here is derived from an EMBL/GenBank/DDBJ whole genome shotgun (WGS) entry which is preliminary data.</text>
</comment>
<gene>
    <name evidence="1" type="ORF">PUN28_003094</name>
</gene>
<dbReference type="Proteomes" id="UP001430953">
    <property type="component" value="Unassembled WGS sequence"/>
</dbReference>
<name>A0AAW2GHS7_9HYME</name>
<keyword evidence="2" id="KW-1185">Reference proteome</keyword>
<sequence length="72" mass="8173">MEKISRSRNIAEYPNFVENITAIPGVKFHVAHTAQSISRARRKRRNITGIPSIIPIVFSLITRKLNTICVRA</sequence>
<protein>
    <submittedName>
        <fullName evidence="1">Uncharacterized protein</fullName>
    </submittedName>
</protein>
<proteinExistence type="predicted"/>
<evidence type="ECO:0000313" key="2">
    <source>
        <dbReference type="Proteomes" id="UP001430953"/>
    </source>
</evidence>